<evidence type="ECO:0000313" key="2">
    <source>
        <dbReference type="Proteomes" id="UP001596047"/>
    </source>
</evidence>
<accession>A0ABW0VY01</accession>
<evidence type="ECO:0000313" key="1">
    <source>
        <dbReference type="EMBL" id="MFC5649644.1"/>
    </source>
</evidence>
<proteinExistence type="predicted"/>
<name>A0ABW0VY01_9BACL</name>
<protein>
    <submittedName>
        <fullName evidence="1">YhbD family protein</fullName>
    </submittedName>
</protein>
<comment type="caution">
    <text evidence="1">The sequence shown here is derived from an EMBL/GenBank/DDBJ whole genome shotgun (WGS) entry which is preliminary data.</text>
</comment>
<dbReference type="InterPro" id="IPR025063">
    <property type="entry name" value="DUF4004"/>
</dbReference>
<reference evidence="2" key="1">
    <citation type="journal article" date="2019" name="Int. J. Syst. Evol. Microbiol.">
        <title>The Global Catalogue of Microorganisms (GCM) 10K type strain sequencing project: providing services to taxonomists for standard genome sequencing and annotation.</title>
        <authorList>
            <consortium name="The Broad Institute Genomics Platform"/>
            <consortium name="The Broad Institute Genome Sequencing Center for Infectious Disease"/>
            <person name="Wu L."/>
            <person name="Ma J."/>
        </authorList>
    </citation>
    <scope>NUCLEOTIDE SEQUENCE [LARGE SCALE GENOMIC DNA]</scope>
    <source>
        <strain evidence="2">CGMCC 1.3240</strain>
    </source>
</reference>
<dbReference type="Pfam" id="PF13171">
    <property type="entry name" value="DUF4004"/>
    <property type="match status" value="1"/>
</dbReference>
<sequence length="208" mass="23805">MERELISKKDLLETTGISYGQLYRWKRKQLIPEEWFIRKSTFTGQETFFPKELILQRIEKIISLKDDTSLDELVGKLTPQFEEMNITKAEVIERNIVTTILLDRFEDGTGGGEGIFSFERLLFLSAADKLLQAGEMSLAEAEQLVKTLTEHYKKLEGRSCDLIFMRKMGVSIFALLSVPGDFYCDDGVKIISRLSLTACIEELTMKLS</sequence>
<dbReference type="RefSeq" id="WP_379188178.1">
    <property type="nucleotide sequence ID" value="NZ_JBHSOW010000040.1"/>
</dbReference>
<keyword evidence="2" id="KW-1185">Reference proteome</keyword>
<dbReference type="EMBL" id="JBHSOW010000040">
    <property type="protein sequence ID" value="MFC5649644.1"/>
    <property type="molecule type" value="Genomic_DNA"/>
</dbReference>
<dbReference type="Proteomes" id="UP001596047">
    <property type="component" value="Unassembled WGS sequence"/>
</dbReference>
<gene>
    <name evidence="1" type="ORF">ACFPYJ_11030</name>
</gene>
<organism evidence="1 2">
    <name type="scientific">Paenibacillus solisilvae</name>
    <dbReference type="NCBI Taxonomy" id="2486751"/>
    <lineage>
        <taxon>Bacteria</taxon>
        <taxon>Bacillati</taxon>
        <taxon>Bacillota</taxon>
        <taxon>Bacilli</taxon>
        <taxon>Bacillales</taxon>
        <taxon>Paenibacillaceae</taxon>
        <taxon>Paenibacillus</taxon>
    </lineage>
</organism>